<name>A0A9W6XFN8_9STRA</name>
<dbReference type="Proteomes" id="UP001165121">
    <property type="component" value="Unassembled WGS sequence"/>
</dbReference>
<dbReference type="EMBL" id="BSXT01001035">
    <property type="protein sequence ID" value="GMF37733.1"/>
    <property type="molecule type" value="Genomic_DNA"/>
</dbReference>
<feature type="compositionally biased region" description="Acidic residues" evidence="1">
    <location>
        <begin position="47"/>
        <end position="56"/>
    </location>
</feature>
<dbReference type="AlphaFoldDB" id="A0A9W6XFN8"/>
<gene>
    <name evidence="2" type="ORF">Pfra01_001065500</name>
</gene>
<accession>A0A9W6XFN8</accession>
<protein>
    <submittedName>
        <fullName evidence="2">Unnamed protein product</fullName>
    </submittedName>
</protein>
<comment type="caution">
    <text evidence="2">The sequence shown here is derived from an EMBL/GenBank/DDBJ whole genome shotgun (WGS) entry which is preliminary data.</text>
</comment>
<organism evidence="2 3">
    <name type="scientific">Phytophthora fragariaefolia</name>
    <dbReference type="NCBI Taxonomy" id="1490495"/>
    <lineage>
        <taxon>Eukaryota</taxon>
        <taxon>Sar</taxon>
        <taxon>Stramenopiles</taxon>
        <taxon>Oomycota</taxon>
        <taxon>Peronosporomycetes</taxon>
        <taxon>Peronosporales</taxon>
        <taxon>Peronosporaceae</taxon>
        <taxon>Phytophthora</taxon>
    </lineage>
</organism>
<reference evidence="2" key="1">
    <citation type="submission" date="2023-04" db="EMBL/GenBank/DDBJ databases">
        <title>Phytophthora fragariaefolia NBRC 109709.</title>
        <authorList>
            <person name="Ichikawa N."/>
            <person name="Sato H."/>
            <person name="Tonouchi N."/>
        </authorList>
    </citation>
    <scope>NUCLEOTIDE SEQUENCE</scope>
    <source>
        <strain evidence="2">NBRC 109709</strain>
    </source>
</reference>
<evidence type="ECO:0000313" key="2">
    <source>
        <dbReference type="EMBL" id="GMF37733.1"/>
    </source>
</evidence>
<proteinExistence type="predicted"/>
<feature type="region of interest" description="Disordered" evidence="1">
    <location>
        <begin position="45"/>
        <end position="95"/>
    </location>
</feature>
<keyword evidence="3" id="KW-1185">Reference proteome</keyword>
<evidence type="ECO:0000313" key="3">
    <source>
        <dbReference type="Proteomes" id="UP001165121"/>
    </source>
</evidence>
<sequence length="390" mass="42820">MQVKDDFCDLIVGFKGLSSALDEEKVNGSVDRVVTPRVTACAKDNETTCDTDEEENHDSPLRLPSATPLSQQAIPLSRHLQRSRPDQAFPRKRTERKAWWQDLDDASFLLLASDHQGHASAPENEQSQKQQVQDPPITSPKTLPSVFVLTEQTDSTRHSENIDIPSVEALPQIDTAPPILCSTSKPIPNRCTGANCQPLARQEVYRDNAILSRSESAPATLTFENESRWSKQKRSRGVAAALSNTLEFHVGRDRGANFLQKQRERAYQEKGAPRIRHAKTSAAQAHVMEARVNRALGMRQLSLQATLSPLSRPDPLTVENAVVMLAKAAQLRESTPNGFITGPPTRGITPARHHERTLPSSPAKPGLTTATPSPASKLGQGLNCEPLAPW</sequence>
<evidence type="ECO:0000256" key="1">
    <source>
        <dbReference type="SAM" id="MobiDB-lite"/>
    </source>
</evidence>
<feature type="region of interest" description="Disordered" evidence="1">
    <location>
        <begin position="117"/>
        <end position="144"/>
    </location>
</feature>
<dbReference type="OrthoDB" id="10494529at2759"/>
<feature type="compositionally biased region" description="Polar residues" evidence="1">
    <location>
        <begin position="123"/>
        <end position="133"/>
    </location>
</feature>
<feature type="region of interest" description="Disordered" evidence="1">
    <location>
        <begin position="335"/>
        <end position="390"/>
    </location>
</feature>